<feature type="region of interest" description="Disordered" evidence="6">
    <location>
        <begin position="213"/>
        <end position="285"/>
    </location>
</feature>
<dbReference type="InterPro" id="IPR038511">
    <property type="entry name" value="TAP42/TAP46-like_sf"/>
</dbReference>
<dbReference type="GO" id="GO:0016020">
    <property type="term" value="C:membrane"/>
    <property type="evidence" value="ECO:0007669"/>
    <property type="project" value="UniProtKB-SubCell"/>
</dbReference>
<evidence type="ECO:0000256" key="2">
    <source>
        <dbReference type="ARBA" id="ARBA00010199"/>
    </source>
</evidence>
<dbReference type="GO" id="GO:0015297">
    <property type="term" value="F:antiporter activity"/>
    <property type="evidence" value="ECO:0007669"/>
    <property type="project" value="InterPro"/>
</dbReference>
<feature type="transmembrane region" description="Helical" evidence="7">
    <location>
        <begin position="946"/>
        <end position="965"/>
    </location>
</feature>
<feature type="transmembrane region" description="Helical" evidence="7">
    <location>
        <begin position="971"/>
        <end position="989"/>
    </location>
</feature>
<dbReference type="PANTHER" id="PTHR11206">
    <property type="entry name" value="MULTIDRUG RESISTANCE PROTEIN"/>
    <property type="match status" value="1"/>
</dbReference>
<feature type="transmembrane region" description="Helical" evidence="7">
    <location>
        <begin position="870"/>
        <end position="889"/>
    </location>
</feature>
<dbReference type="Proteomes" id="UP000192596">
    <property type="component" value="Unassembled WGS sequence"/>
</dbReference>
<feature type="transmembrane region" description="Helical" evidence="7">
    <location>
        <begin position="619"/>
        <end position="640"/>
    </location>
</feature>
<feature type="transmembrane region" description="Helical" evidence="7">
    <location>
        <begin position="791"/>
        <end position="809"/>
    </location>
</feature>
<gene>
    <name evidence="8" type="ORF">B0A48_13963</name>
</gene>
<evidence type="ECO:0000313" key="8">
    <source>
        <dbReference type="EMBL" id="OQO00176.1"/>
    </source>
</evidence>
<dbReference type="STRING" id="1507870.A0A1V8SLY5"/>
<reference evidence="9" key="1">
    <citation type="submission" date="2017-03" db="EMBL/GenBank/DDBJ databases">
        <title>Genomes of endolithic fungi from Antarctica.</title>
        <authorList>
            <person name="Coleine C."/>
            <person name="Masonjones S."/>
            <person name="Stajich J.E."/>
        </authorList>
    </citation>
    <scope>NUCLEOTIDE SEQUENCE [LARGE SCALE GENOMIC DNA]</scope>
    <source>
        <strain evidence="9">CCFEE 5527</strain>
    </source>
</reference>
<dbReference type="GO" id="GO:0042910">
    <property type="term" value="F:xenobiotic transmembrane transporter activity"/>
    <property type="evidence" value="ECO:0007669"/>
    <property type="project" value="InterPro"/>
</dbReference>
<comment type="subcellular location">
    <subcellularLocation>
        <location evidence="1">Membrane</location>
        <topology evidence="1">Multi-pass membrane protein</topology>
    </subcellularLocation>
</comment>
<evidence type="ECO:0000256" key="4">
    <source>
        <dbReference type="ARBA" id="ARBA00022989"/>
    </source>
</evidence>
<keyword evidence="5 7" id="KW-0472">Membrane</keyword>
<dbReference type="Gene3D" id="1.25.40.540">
    <property type="entry name" value="TAP42-like family"/>
    <property type="match status" value="1"/>
</dbReference>
<dbReference type="InterPro" id="IPR007304">
    <property type="entry name" value="TAP46-like"/>
</dbReference>
<dbReference type="InterPro" id="IPR045069">
    <property type="entry name" value="MATE_euk"/>
</dbReference>
<feature type="compositionally biased region" description="Basic and acidic residues" evidence="6">
    <location>
        <begin position="273"/>
        <end position="285"/>
    </location>
</feature>
<sequence length="1008" mass="111383">MADDTRSLRTVYSDAEQQRKAIESSFDSNSATFQENLTNALRLYEQCIEITSRISLFSPNETLEDMASADLQYLLLRYRVAELCMRVNGPNRKATISRAQRSYEEYLKQLDRYEMLSKSDADLLELFQESPNTFSTAATTDPSMKRDMKIKRFKEEKALRQKLEHTQNDPSLAERDDDAYRELQLTNIAYCTHQTFQSLESIGLELHILSLAPPSPPPDADTNVHDSRDRDRARDPYSDRLDSRNHLSAGLTKGPLLDPSGRPLRPFTLTTSKRQDFRDGVFRPDHSLPTMSIDEYLEEERKRGGMIDGGGEASGNAPYVDEDDFEAADRATMKARDWDEYAEANPKGSGNTINRGPIQRPAREHSVARSLGASYRSQHEPLSLAEESIARDLDDIDDDTAFQAEDDIQPSLSRTTSQDYAGLTQHSIAGRRPSYMAGGPRPFLGAQPVRQSDVVAPTESEREEALDEERSLLRDNNLLPPKHSRRRASNSSGTSGRGLGKRLSHASIGRRKSNRLDEEDVIISEPTEGTALLDDAPYGGEASPTAVDIKWEEAILSGQIKTTWQRESKVLMKYSLPLMLTFILQNSLTLTSIFTVGHIGKIELGAVSLGSMTANITGYAIYHGLATSLDTLCAQAYGSGNKKLVGLQLQRMVLFLWSITVPISVVWFFGSEILGVIVPEKETARLAGMYLKVLIVGAPAYACFESGKRYVQAQGRFSATMYVLLICAPLNVFLHWLLVWKLEIGFIGCPIAVVITETLMPVLLLAYVRFFGGLECWPGLSRSALKNWGPMIRLALPGLVMVMAEFLAFEILTLSSSWISATHLAANTVLQSLSVLTYQLPFPLSIAASTRVANLIGAGLPDAAKKTASVTFTAGTVIGLFNAIMLLTLRNKIPGLFTSDPEVNDLAARVLPVNAAFQLFDSLAACCNGVLRGLGKQEFGGYASLFAYYAIGLPISFGTGFGLHWDLYGLWAGPAIGLAMVCLLESFYIRWTSWEKASEEAARRNEVG</sequence>
<feature type="region of interest" description="Disordered" evidence="6">
    <location>
        <begin position="427"/>
        <end position="512"/>
    </location>
</feature>
<evidence type="ECO:0000256" key="6">
    <source>
        <dbReference type="SAM" id="MobiDB-lite"/>
    </source>
</evidence>
<comment type="caution">
    <text evidence="8">The sequence shown here is derived from an EMBL/GenBank/DDBJ whole genome shotgun (WGS) entry which is preliminary data.</text>
</comment>
<dbReference type="AlphaFoldDB" id="A0A1V8SLY5"/>
<feature type="transmembrane region" description="Helical" evidence="7">
    <location>
        <begin position="719"/>
        <end position="738"/>
    </location>
</feature>
<protein>
    <recommendedName>
        <fullName evidence="10">MATE efflux family protein</fullName>
    </recommendedName>
</protein>
<evidence type="ECO:0000256" key="7">
    <source>
        <dbReference type="SAM" id="Phobius"/>
    </source>
</evidence>
<dbReference type="Pfam" id="PF04177">
    <property type="entry name" value="TAP42"/>
    <property type="match status" value="1"/>
</dbReference>
<dbReference type="OrthoDB" id="10261753at2759"/>
<dbReference type="GO" id="GO:1990961">
    <property type="term" value="P:xenobiotic detoxification by transmembrane export across the plasma membrane"/>
    <property type="evidence" value="ECO:0007669"/>
    <property type="project" value="InterPro"/>
</dbReference>
<evidence type="ECO:0000256" key="1">
    <source>
        <dbReference type="ARBA" id="ARBA00004141"/>
    </source>
</evidence>
<feature type="transmembrane region" description="Helical" evidence="7">
    <location>
        <begin position="652"/>
        <end position="669"/>
    </location>
</feature>
<feature type="compositionally biased region" description="Basic and acidic residues" evidence="6">
    <location>
        <begin position="222"/>
        <end position="245"/>
    </location>
</feature>
<dbReference type="InterPro" id="IPR002528">
    <property type="entry name" value="MATE_fam"/>
</dbReference>
<dbReference type="CDD" id="cd13132">
    <property type="entry name" value="MATE_eukaryotic"/>
    <property type="match status" value="1"/>
</dbReference>
<dbReference type="NCBIfam" id="TIGR00797">
    <property type="entry name" value="matE"/>
    <property type="match status" value="1"/>
</dbReference>
<evidence type="ECO:0008006" key="10">
    <source>
        <dbReference type="Google" id="ProtNLM"/>
    </source>
</evidence>
<dbReference type="EMBL" id="NAJO01000036">
    <property type="protein sequence ID" value="OQO00176.1"/>
    <property type="molecule type" value="Genomic_DNA"/>
</dbReference>
<proteinExistence type="inferred from homology"/>
<comment type="similarity">
    <text evidence="2">Belongs to the multi antimicrobial extrusion (MATE) (TC 2.A.66.1) family.</text>
</comment>
<evidence type="ECO:0000256" key="5">
    <source>
        <dbReference type="ARBA" id="ARBA00023136"/>
    </source>
</evidence>
<dbReference type="InParanoid" id="A0A1V8SLY5"/>
<evidence type="ECO:0000256" key="3">
    <source>
        <dbReference type="ARBA" id="ARBA00022692"/>
    </source>
</evidence>
<feature type="transmembrane region" description="Helical" evidence="7">
    <location>
        <begin position="744"/>
        <end position="770"/>
    </location>
</feature>
<organism evidence="8 9">
    <name type="scientific">Cryoendolithus antarcticus</name>
    <dbReference type="NCBI Taxonomy" id="1507870"/>
    <lineage>
        <taxon>Eukaryota</taxon>
        <taxon>Fungi</taxon>
        <taxon>Dikarya</taxon>
        <taxon>Ascomycota</taxon>
        <taxon>Pezizomycotina</taxon>
        <taxon>Dothideomycetes</taxon>
        <taxon>Dothideomycetidae</taxon>
        <taxon>Cladosporiales</taxon>
        <taxon>Cladosporiaceae</taxon>
        <taxon>Cryoendolithus</taxon>
    </lineage>
</organism>
<feature type="compositionally biased region" description="Basic residues" evidence="6">
    <location>
        <begin position="499"/>
        <end position="512"/>
    </location>
</feature>
<feature type="region of interest" description="Disordered" evidence="6">
    <location>
        <begin position="342"/>
        <end position="380"/>
    </location>
</feature>
<name>A0A1V8SLY5_9PEZI</name>
<keyword evidence="4 7" id="KW-1133">Transmembrane helix</keyword>
<keyword evidence="9" id="KW-1185">Reference proteome</keyword>
<accession>A0A1V8SLY5</accession>
<dbReference type="GO" id="GO:0009966">
    <property type="term" value="P:regulation of signal transduction"/>
    <property type="evidence" value="ECO:0007669"/>
    <property type="project" value="InterPro"/>
</dbReference>
<evidence type="ECO:0000313" key="9">
    <source>
        <dbReference type="Proteomes" id="UP000192596"/>
    </source>
</evidence>
<dbReference type="FunCoup" id="A0A1V8SLY5">
    <property type="interactions" value="214"/>
</dbReference>
<dbReference type="Pfam" id="PF01554">
    <property type="entry name" value="MatE"/>
    <property type="match status" value="2"/>
</dbReference>
<feature type="transmembrane region" description="Helical" evidence="7">
    <location>
        <begin position="689"/>
        <end position="707"/>
    </location>
</feature>
<keyword evidence="3 7" id="KW-0812">Transmembrane</keyword>